<protein>
    <recommendedName>
        <fullName evidence="3">DUF4926 domain-containing protein</fullName>
    </recommendedName>
</protein>
<evidence type="ECO:0008006" key="3">
    <source>
        <dbReference type="Google" id="ProtNLM"/>
    </source>
</evidence>
<proteinExistence type="predicted"/>
<name>A0A509E8K4_9HYPH</name>
<reference evidence="1 2" key="1">
    <citation type="submission" date="2019-06" db="EMBL/GenBank/DDBJ databases">
        <authorList>
            <person name="Rodrigo-Torres L."/>
            <person name="Arahal R. D."/>
            <person name="Lucena T."/>
        </authorList>
    </citation>
    <scope>NUCLEOTIDE SEQUENCE [LARGE SCALE GENOMIC DNA]</scope>
    <source>
        <strain evidence="1 2">SB0023/3</strain>
    </source>
</reference>
<dbReference type="RefSeq" id="WP_185156756.1">
    <property type="nucleotide sequence ID" value="NZ_CABFPH010000010.1"/>
</dbReference>
<gene>
    <name evidence="1" type="ORF">MET9862_01100</name>
</gene>
<sequence>MTLSPFALLDLVRLPDGRVGAVVGVWNQGEAYEVDVGDVRETWSADDLTPTA</sequence>
<dbReference type="EMBL" id="CABFPH010000010">
    <property type="protein sequence ID" value="VUD70531.1"/>
    <property type="molecule type" value="Genomic_DNA"/>
</dbReference>
<organism evidence="1 2">
    <name type="scientific">Methylobacterium symbioticum</name>
    <dbReference type="NCBI Taxonomy" id="2584084"/>
    <lineage>
        <taxon>Bacteria</taxon>
        <taxon>Pseudomonadati</taxon>
        <taxon>Pseudomonadota</taxon>
        <taxon>Alphaproteobacteria</taxon>
        <taxon>Hyphomicrobiales</taxon>
        <taxon>Methylobacteriaceae</taxon>
        <taxon>Methylobacterium</taxon>
    </lineage>
</organism>
<keyword evidence="2" id="KW-1185">Reference proteome</keyword>
<dbReference type="Proteomes" id="UP000410984">
    <property type="component" value="Unassembled WGS sequence"/>
</dbReference>
<accession>A0A509E8K4</accession>
<dbReference type="AlphaFoldDB" id="A0A509E8K4"/>
<evidence type="ECO:0000313" key="1">
    <source>
        <dbReference type="EMBL" id="VUD70531.1"/>
    </source>
</evidence>
<evidence type="ECO:0000313" key="2">
    <source>
        <dbReference type="Proteomes" id="UP000410984"/>
    </source>
</evidence>